<proteinExistence type="predicted"/>
<organism evidence="2 3">
    <name type="scientific">Ancylostoma ceylanicum</name>
    <dbReference type="NCBI Taxonomy" id="53326"/>
    <lineage>
        <taxon>Eukaryota</taxon>
        <taxon>Metazoa</taxon>
        <taxon>Ecdysozoa</taxon>
        <taxon>Nematoda</taxon>
        <taxon>Chromadorea</taxon>
        <taxon>Rhabditida</taxon>
        <taxon>Rhabditina</taxon>
        <taxon>Rhabditomorpha</taxon>
        <taxon>Strongyloidea</taxon>
        <taxon>Ancylostomatidae</taxon>
        <taxon>Ancylostomatinae</taxon>
        <taxon>Ancylostoma</taxon>
    </lineage>
</organism>
<gene>
    <name evidence="2" type="primary">Acey_s0708.g1709</name>
    <name evidence="2" type="ORF">Y032_0708g1709</name>
</gene>
<comment type="caution">
    <text evidence="2">The sequence shown here is derived from an EMBL/GenBank/DDBJ whole genome shotgun (WGS) entry which is preliminary data.</text>
</comment>
<accession>A0A016WFJ8</accession>
<feature type="region of interest" description="Disordered" evidence="1">
    <location>
        <begin position="1"/>
        <end position="40"/>
    </location>
</feature>
<dbReference type="AlphaFoldDB" id="A0A016WFJ8"/>
<dbReference type="EMBL" id="JARK01000308">
    <property type="protein sequence ID" value="EYC38574.1"/>
    <property type="molecule type" value="Genomic_DNA"/>
</dbReference>
<evidence type="ECO:0000313" key="2">
    <source>
        <dbReference type="EMBL" id="EYC38574.1"/>
    </source>
</evidence>
<evidence type="ECO:0000313" key="3">
    <source>
        <dbReference type="Proteomes" id="UP000024635"/>
    </source>
</evidence>
<dbReference type="OrthoDB" id="10496211at2759"/>
<keyword evidence="3" id="KW-1185">Reference proteome</keyword>
<evidence type="ECO:0000256" key="1">
    <source>
        <dbReference type="SAM" id="MobiDB-lite"/>
    </source>
</evidence>
<name>A0A016WFJ8_9BILA</name>
<reference evidence="3" key="1">
    <citation type="journal article" date="2015" name="Nat. Genet.">
        <title>The genome and transcriptome of the zoonotic hookworm Ancylostoma ceylanicum identify infection-specific gene families.</title>
        <authorList>
            <person name="Schwarz E.M."/>
            <person name="Hu Y."/>
            <person name="Antoshechkin I."/>
            <person name="Miller M.M."/>
            <person name="Sternberg P.W."/>
            <person name="Aroian R.V."/>
        </authorList>
    </citation>
    <scope>NUCLEOTIDE SEQUENCE</scope>
    <source>
        <strain evidence="3">HY135</strain>
    </source>
</reference>
<sequence>MSAELPQPDLDQAGPDEGNEWEDDSNHGNGNPIEPQQEVRISQEQFQQLLDRIEEIKRELNRSTADTQRQLARMEAREAYHTVSWAHSST</sequence>
<protein>
    <submittedName>
        <fullName evidence="2">Uncharacterized protein</fullName>
    </submittedName>
</protein>
<dbReference type="Proteomes" id="UP000024635">
    <property type="component" value="Unassembled WGS sequence"/>
</dbReference>